<protein>
    <recommendedName>
        <fullName evidence="4">ABC-2 family transporter protein</fullName>
    </recommendedName>
</protein>
<feature type="transmembrane region" description="Helical" evidence="1">
    <location>
        <begin position="202"/>
        <end position="227"/>
    </location>
</feature>
<accession>A0A1I0P7X7</accession>
<dbReference type="EMBL" id="FOJI01000004">
    <property type="protein sequence ID" value="SEW10386.1"/>
    <property type="molecule type" value="Genomic_DNA"/>
</dbReference>
<dbReference type="Proteomes" id="UP000199701">
    <property type="component" value="Unassembled WGS sequence"/>
</dbReference>
<dbReference type="RefSeq" id="WP_092452107.1">
    <property type="nucleotide sequence ID" value="NZ_FOJI01000004.1"/>
</dbReference>
<sequence length="238" mass="27299">MKEFWKIGKISSFEKVDLKGLGRWLLAAIILGGFASRMNMHTTDDFVNEGMSTGFMPFMICFGLYGVVYNTLTNMPRFTRELPYTSRQEINMRIFGFVKYMITIAVFFVIYITFFGFLSGGYTDIHINTGYAIRYIVFSFFYYLFMTALMFPLGIIRDKKKWYITFASIAIMMATISLVFINLLPGKGGFRTSGNVFENISMIANCDVVLCIMGIITVATLIGSYILTQKRYAPKRYE</sequence>
<evidence type="ECO:0000313" key="2">
    <source>
        <dbReference type="EMBL" id="SEW10386.1"/>
    </source>
</evidence>
<organism evidence="2 3">
    <name type="scientific">[Clostridium] fimetarium</name>
    <dbReference type="NCBI Taxonomy" id="99656"/>
    <lineage>
        <taxon>Bacteria</taxon>
        <taxon>Bacillati</taxon>
        <taxon>Bacillota</taxon>
        <taxon>Clostridia</taxon>
        <taxon>Lachnospirales</taxon>
        <taxon>Lachnospiraceae</taxon>
    </lineage>
</organism>
<keyword evidence="1" id="KW-1133">Transmembrane helix</keyword>
<keyword evidence="1" id="KW-0812">Transmembrane</keyword>
<dbReference type="AlphaFoldDB" id="A0A1I0P7X7"/>
<feature type="transmembrane region" description="Helical" evidence="1">
    <location>
        <begin position="52"/>
        <end position="72"/>
    </location>
</feature>
<keyword evidence="1" id="KW-0472">Membrane</keyword>
<feature type="transmembrane region" description="Helical" evidence="1">
    <location>
        <begin position="21"/>
        <end position="40"/>
    </location>
</feature>
<reference evidence="2 3" key="1">
    <citation type="submission" date="2016-10" db="EMBL/GenBank/DDBJ databases">
        <authorList>
            <person name="de Groot N.N."/>
        </authorList>
    </citation>
    <scope>NUCLEOTIDE SEQUENCE [LARGE SCALE GENOMIC DNA]</scope>
    <source>
        <strain evidence="2 3">DSM 9179</strain>
    </source>
</reference>
<keyword evidence="3" id="KW-1185">Reference proteome</keyword>
<dbReference type="STRING" id="99656.SAMN05421659_104234"/>
<evidence type="ECO:0000313" key="3">
    <source>
        <dbReference type="Proteomes" id="UP000199701"/>
    </source>
</evidence>
<feature type="transmembrane region" description="Helical" evidence="1">
    <location>
        <begin position="97"/>
        <end position="120"/>
    </location>
</feature>
<name>A0A1I0P7X7_9FIRM</name>
<evidence type="ECO:0000256" key="1">
    <source>
        <dbReference type="SAM" id="Phobius"/>
    </source>
</evidence>
<proteinExistence type="predicted"/>
<evidence type="ECO:0008006" key="4">
    <source>
        <dbReference type="Google" id="ProtNLM"/>
    </source>
</evidence>
<feature type="transmembrane region" description="Helical" evidence="1">
    <location>
        <begin position="132"/>
        <end position="155"/>
    </location>
</feature>
<feature type="transmembrane region" description="Helical" evidence="1">
    <location>
        <begin position="162"/>
        <end position="182"/>
    </location>
</feature>
<dbReference type="OrthoDB" id="9857405at2"/>
<gene>
    <name evidence="2" type="ORF">SAMN05421659_104234</name>
</gene>